<evidence type="ECO:0000313" key="1">
    <source>
        <dbReference type="EMBL" id="KAJ1127869.1"/>
    </source>
</evidence>
<keyword evidence="2" id="KW-1185">Reference proteome</keyword>
<dbReference type="AlphaFoldDB" id="A0AAV7PKX9"/>
<reference evidence="1" key="1">
    <citation type="journal article" date="2022" name="bioRxiv">
        <title>Sequencing and chromosome-scale assembly of the giantPleurodeles waltlgenome.</title>
        <authorList>
            <person name="Brown T."/>
            <person name="Elewa A."/>
            <person name="Iarovenko S."/>
            <person name="Subramanian E."/>
            <person name="Araus A.J."/>
            <person name="Petzold A."/>
            <person name="Susuki M."/>
            <person name="Suzuki K.-i.T."/>
            <person name="Hayashi T."/>
            <person name="Toyoda A."/>
            <person name="Oliveira C."/>
            <person name="Osipova E."/>
            <person name="Leigh N.D."/>
            <person name="Simon A."/>
            <person name="Yun M.H."/>
        </authorList>
    </citation>
    <scope>NUCLEOTIDE SEQUENCE</scope>
    <source>
        <strain evidence="1">20211129_DDA</strain>
        <tissue evidence="1">Liver</tissue>
    </source>
</reference>
<evidence type="ECO:0000313" key="2">
    <source>
        <dbReference type="Proteomes" id="UP001066276"/>
    </source>
</evidence>
<organism evidence="1 2">
    <name type="scientific">Pleurodeles waltl</name>
    <name type="common">Iberian ribbed newt</name>
    <dbReference type="NCBI Taxonomy" id="8319"/>
    <lineage>
        <taxon>Eukaryota</taxon>
        <taxon>Metazoa</taxon>
        <taxon>Chordata</taxon>
        <taxon>Craniata</taxon>
        <taxon>Vertebrata</taxon>
        <taxon>Euteleostomi</taxon>
        <taxon>Amphibia</taxon>
        <taxon>Batrachia</taxon>
        <taxon>Caudata</taxon>
        <taxon>Salamandroidea</taxon>
        <taxon>Salamandridae</taxon>
        <taxon>Pleurodelinae</taxon>
        <taxon>Pleurodeles</taxon>
    </lineage>
</organism>
<comment type="caution">
    <text evidence="1">The sequence shown here is derived from an EMBL/GenBank/DDBJ whole genome shotgun (WGS) entry which is preliminary data.</text>
</comment>
<proteinExistence type="predicted"/>
<accession>A0AAV7PKX9</accession>
<name>A0AAV7PKX9_PLEWA</name>
<gene>
    <name evidence="1" type="ORF">NDU88_006262</name>
</gene>
<dbReference type="Proteomes" id="UP001066276">
    <property type="component" value="Chromosome 7"/>
</dbReference>
<protein>
    <submittedName>
        <fullName evidence="1">Uncharacterized protein</fullName>
    </submittedName>
</protein>
<sequence length="88" mass="9720">MGTHGRSTLLKMQVTSRSLHISEHGVATRRASVSSSARGPVAVHCRRGPGRKLEQAKQVEWVGRRCRRTPEHCEYNERSAVLACLLAG</sequence>
<dbReference type="EMBL" id="JANPWB010000011">
    <property type="protein sequence ID" value="KAJ1127869.1"/>
    <property type="molecule type" value="Genomic_DNA"/>
</dbReference>